<protein>
    <submittedName>
        <fullName evidence="1">Uncharacterized protein</fullName>
    </submittedName>
</protein>
<dbReference type="Proteomes" id="UP001285908">
    <property type="component" value="Unassembled WGS sequence"/>
</dbReference>
<proteinExistence type="predicted"/>
<keyword evidence="2" id="KW-1185">Reference proteome</keyword>
<dbReference type="EMBL" id="JAULSX010000002">
    <property type="protein sequence ID" value="KAK3496995.1"/>
    <property type="molecule type" value="Genomic_DNA"/>
</dbReference>
<accession>A0AAJ0ICY3</accession>
<gene>
    <name evidence="1" type="ORF">B0T23DRAFT_373224</name>
</gene>
<name>A0AAJ0ICY3_9PEZI</name>
<organism evidence="1 2">
    <name type="scientific">Neurospora hispaniola</name>
    <dbReference type="NCBI Taxonomy" id="588809"/>
    <lineage>
        <taxon>Eukaryota</taxon>
        <taxon>Fungi</taxon>
        <taxon>Dikarya</taxon>
        <taxon>Ascomycota</taxon>
        <taxon>Pezizomycotina</taxon>
        <taxon>Sordariomycetes</taxon>
        <taxon>Sordariomycetidae</taxon>
        <taxon>Sordariales</taxon>
        <taxon>Sordariaceae</taxon>
        <taxon>Neurospora</taxon>
    </lineage>
</organism>
<comment type="caution">
    <text evidence="1">The sequence shown here is derived from an EMBL/GenBank/DDBJ whole genome shotgun (WGS) entry which is preliminary data.</text>
</comment>
<evidence type="ECO:0000313" key="2">
    <source>
        <dbReference type="Proteomes" id="UP001285908"/>
    </source>
</evidence>
<dbReference type="AlphaFoldDB" id="A0AAJ0ICY3"/>
<dbReference type="GeneID" id="87874407"/>
<sequence length="58" mass="6189">MAVRLCPLLPLPGSELPPRNVTGNLQQMSAFAVDRFECLVCLGLFVTLSSSSRPVASV</sequence>
<dbReference type="RefSeq" id="XP_062695259.1">
    <property type="nucleotide sequence ID" value="XM_062836785.1"/>
</dbReference>
<evidence type="ECO:0000313" key="1">
    <source>
        <dbReference type="EMBL" id="KAK3496995.1"/>
    </source>
</evidence>
<reference evidence="1 2" key="1">
    <citation type="journal article" date="2023" name="Mol. Phylogenet. Evol.">
        <title>Genome-scale phylogeny and comparative genomics of the fungal order Sordariales.</title>
        <authorList>
            <person name="Hensen N."/>
            <person name="Bonometti L."/>
            <person name="Westerberg I."/>
            <person name="Brannstrom I.O."/>
            <person name="Guillou S."/>
            <person name="Cros-Aarteil S."/>
            <person name="Calhoun S."/>
            <person name="Haridas S."/>
            <person name="Kuo A."/>
            <person name="Mondo S."/>
            <person name="Pangilinan J."/>
            <person name="Riley R."/>
            <person name="LaButti K."/>
            <person name="Andreopoulos B."/>
            <person name="Lipzen A."/>
            <person name="Chen C."/>
            <person name="Yan M."/>
            <person name="Daum C."/>
            <person name="Ng V."/>
            <person name="Clum A."/>
            <person name="Steindorff A."/>
            <person name="Ohm R.A."/>
            <person name="Martin F."/>
            <person name="Silar P."/>
            <person name="Natvig D.O."/>
            <person name="Lalanne C."/>
            <person name="Gautier V."/>
            <person name="Ament-Velasquez S.L."/>
            <person name="Kruys A."/>
            <person name="Hutchinson M.I."/>
            <person name="Powell A.J."/>
            <person name="Barry K."/>
            <person name="Miller A.N."/>
            <person name="Grigoriev I.V."/>
            <person name="Debuchy R."/>
            <person name="Gladieux P."/>
            <person name="Hiltunen Thoren M."/>
            <person name="Johannesson H."/>
        </authorList>
    </citation>
    <scope>NUCLEOTIDE SEQUENCE [LARGE SCALE GENOMIC DNA]</scope>
    <source>
        <strain evidence="1 2">FGSC 10403</strain>
    </source>
</reference>